<accession>A0A6P5GPU9</accession>
<keyword evidence="2 4" id="KW-0103">Bromodomain</keyword>
<dbReference type="Gene3D" id="1.20.1270.220">
    <property type="match status" value="1"/>
</dbReference>
<keyword evidence="3" id="KW-0804">Transcription</keyword>
<feature type="region of interest" description="Disordered" evidence="5">
    <location>
        <begin position="1"/>
        <end position="38"/>
    </location>
</feature>
<evidence type="ECO:0000313" key="10">
    <source>
        <dbReference type="RefSeq" id="XP_020107446.1"/>
    </source>
</evidence>
<protein>
    <submittedName>
        <fullName evidence="9 10">Transcription factor GTE1-like isoform X1</fullName>
    </submittedName>
</protein>
<dbReference type="PRINTS" id="PR00503">
    <property type="entry name" value="BROMODOMAIN"/>
</dbReference>
<dbReference type="InterPro" id="IPR001487">
    <property type="entry name" value="Bromodomain"/>
</dbReference>
<dbReference type="RefSeq" id="XP_020107445.1">
    <property type="nucleotide sequence ID" value="XM_020251856.1"/>
</dbReference>
<dbReference type="AlphaFoldDB" id="A0A6P5GPU9"/>
<dbReference type="InterPro" id="IPR038336">
    <property type="entry name" value="NET_sf"/>
</dbReference>
<dbReference type="PANTHER" id="PTHR45926">
    <property type="entry name" value="OSJNBA0053K19.4 PROTEIN"/>
    <property type="match status" value="1"/>
</dbReference>
<dbReference type="InterPro" id="IPR036427">
    <property type="entry name" value="Bromodomain-like_sf"/>
</dbReference>
<dbReference type="RefSeq" id="XP_020107446.1">
    <property type="nucleotide sequence ID" value="XM_020251857.1"/>
</dbReference>
<dbReference type="SUPFAM" id="SSF47370">
    <property type="entry name" value="Bromodomain"/>
    <property type="match status" value="1"/>
</dbReference>
<dbReference type="OrthoDB" id="21449at2759"/>
<evidence type="ECO:0000259" key="7">
    <source>
        <dbReference type="PROSITE" id="PS51525"/>
    </source>
</evidence>
<gene>
    <name evidence="9 10 11" type="primary">LOC109723478</name>
</gene>
<reference evidence="9 10" key="2">
    <citation type="submission" date="2025-04" db="UniProtKB">
        <authorList>
            <consortium name="RefSeq"/>
        </authorList>
    </citation>
    <scope>IDENTIFICATION</scope>
    <source>
        <tissue evidence="9 10">Leaf</tissue>
    </source>
</reference>
<feature type="domain" description="Bromo" evidence="6">
    <location>
        <begin position="138"/>
        <end position="213"/>
    </location>
</feature>
<evidence type="ECO:0000313" key="8">
    <source>
        <dbReference type="Proteomes" id="UP000515123"/>
    </source>
</evidence>
<feature type="region of interest" description="Disordered" evidence="5">
    <location>
        <begin position="71"/>
        <end position="116"/>
    </location>
</feature>
<dbReference type="Pfam" id="PF00439">
    <property type="entry name" value="Bromodomain"/>
    <property type="match status" value="1"/>
</dbReference>
<name>A0A6P5GPU9_ANACO</name>
<dbReference type="Gramene" id="Aco027402.1.mrna1">
    <property type="protein sequence ID" value="Aco027402.1.mrna1"/>
    <property type="gene ID" value="Aco027402.1.path1"/>
</dbReference>
<reference evidence="8" key="1">
    <citation type="journal article" date="2015" name="Nat. Genet.">
        <title>The pineapple genome and the evolution of CAM photosynthesis.</title>
        <authorList>
            <person name="Ming R."/>
            <person name="VanBuren R."/>
            <person name="Wai C.M."/>
            <person name="Tang H."/>
            <person name="Schatz M.C."/>
            <person name="Bowers J.E."/>
            <person name="Lyons E."/>
            <person name="Wang M.L."/>
            <person name="Chen J."/>
            <person name="Biggers E."/>
            <person name="Zhang J."/>
            <person name="Huang L."/>
            <person name="Zhang L."/>
            <person name="Miao W."/>
            <person name="Zhang J."/>
            <person name="Ye Z."/>
            <person name="Miao C."/>
            <person name="Lin Z."/>
            <person name="Wang H."/>
            <person name="Zhou H."/>
            <person name="Yim W.C."/>
            <person name="Priest H.D."/>
            <person name="Zheng C."/>
            <person name="Woodhouse M."/>
            <person name="Edger P.P."/>
            <person name="Guyot R."/>
            <person name="Guo H.B."/>
            <person name="Guo H."/>
            <person name="Zheng G."/>
            <person name="Singh R."/>
            <person name="Sharma A."/>
            <person name="Min X."/>
            <person name="Zheng Y."/>
            <person name="Lee H."/>
            <person name="Gurtowski J."/>
            <person name="Sedlazeck F.J."/>
            <person name="Harkess A."/>
            <person name="McKain M.R."/>
            <person name="Liao Z."/>
            <person name="Fang J."/>
            <person name="Liu J."/>
            <person name="Zhang X."/>
            <person name="Zhang Q."/>
            <person name="Hu W."/>
            <person name="Qin Y."/>
            <person name="Wang K."/>
            <person name="Chen L.Y."/>
            <person name="Shirley N."/>
            <person name="Lin Y.R."/>
            <person name="Liu L.Y."/>
            <person name="Hernandez A.G."/>
            <person name="Wright C.L."/>
            <person name="Bulone V."/>
            <person name="Tuskan G.A."/>
            <person name="Heath K."/>
            <person name="Zee F."/>
            <person name="Moore P.H."/>
            <person name="Sunkar R."/>
            <person name="Leebens-Mack J.H."/>
            <person name="Mockler T."/>
            <person name="Bennetzen J.L."/>
            <person name="Freeling M."/>
            <person name="Sankoff D."/>
            <person name="Paterson A.H."/>
            <person name="Zhu X."/>
            <person name="Yang X."/>
            <person name="Smith J.A."/>
            <person name="Cushman J.C."/>
            <person name="Paull R.E."/>
            <person name="Yu Q."/>
        </authorList>
    </citation>
    <scope>NUCLEOTIDE SEQUENCE [LARGE SCALE GENOMIC DNA]</scope>
    <source>
        <strain evidence="8">cv. F153</strain>
    </source>
</reference>
<evidence type="ECO:0000256" key="2">
    <source>
        <dbReference type="ARBA" id="ARBA00023117"/>
    </source>
</evidence>
<feature type="domain" description="NET" evidence="7">
    <location>
        <begin position="298"/>
        <end position="379"/>
    </location>
</feature>
<evidence type="ECO:0000313" key="9">
    <source>
        <dbReference type="RefSeq" id="XP_020107445.1"/>
    </source>
</evidence>
<evidence type="ECO:0000313" key="11">
    <source>
        <dbReference type="RefSeq" id="XP_020107447.1"/>
    </source>
</evidence>
<keyword evidence="8" id="KW-1185">Reference proteome</keyword>
<proteinExistence type="predicted"/>
<dbReference type="GeneID" id="109723478"/>
<dbReference type="InterPro" id="IPR027353">
    <property type="entry name" value="NET_dom"/>
</dbReference>
<evidence type="ECO:0000256" key="3">
    <source>
        <dbReference type="ARBA" id="ARBA00023163"/>
    </source>
</evidence>
<feature type="compositionally biased region" description="Low complexity" evidence="5">
    <location>
        <begin position="89"/>
        <end position="106"/>
    </location>
</feature>
<dbReference type="PROSITE" id="PS51525">
    <property type="entry name" value="NET"/>
    <property type="match status" value="1"/>
</dbReference>
<keyword evidence="1" id="KW-0805">Transcription regulation</keyword>
<dbReference type="RefSeq" id="XP_020107447.1">
    <property type="nucleotide sequence ID" value="XM_020251858.1"/>
</dbReference>
<dbReference type="PROSITE" id="PS50014">
    <property type="entry name" value="BROMODOMAIN_2"/>
    <property type="match status" value="1"/>
</dbReference>
<dbReference type="Pfam" id="PF17035">
    <property type="entry name" value="BET"/>
    <property type="match status" value="1"/>
</dbReference>
<evidence type="ECO:0000256" key="1">
    <source>
        <dbReference type="ARBA" id="ARBA00023015"/>
    </source>
</evidence>
<organism evidence="9">
    <name type="scientific">Ananas comosus</name>
    <name type="common">Pineapple</name>
    <name type="synonym">Ananas ananas</name>
    <dbReference type="NCBI Taxonomy" id="4615"/>
    <lineage>
        <taxon>Eukaryota</taxon>
        <taxon>Viridiplantae</taxon>
        <taxon>Streptophyta</taxon>
        <taxon>Embryophyta</taxon>
        <taxon>Tracheophyta</taxon>
        <taxon>Spermatophyta</taxon>
        <taxon>Magnoliopsida</taxon>
        <taxon>Liliopsida</taxon>
        <taxon>Poales</taxon>
        <taxon>Bromeliaceae</taxon>
        <taxon>Bromelioideae</taxon>
        <taxon>Ananas</taxon>
    </lineage>
</organism>
<evidence type="ECO:0000256" key="5">
    <source>
        <dbReference type="SAM" id="MobiDB-lite"/>
    </source>
</evidence>
<evidence type="ECO:0000256" key="4">
    <source>
        <dbReference type="PROSITE-ProRule" id="PRU00035"/>
    </source>
</evidence>
<evidence type="ECO:0000259" key="6">
    <source>
        <dbReference type="PROSITE" id="PS50014"/>
    </source>
</evidence>
<dbReference type="SMART" id="SM00297">
    <property type="entry name" value="BROMO"/>
    <property type="match status" value="1"/>
</dbReference>
<sequence length="410" mass="46568">MAESLVAAEDEATAPLPPPPPTAAVAAESGNPETEVDGFRRRIDDLISQADELEKKVSEVVEFHANKKQTNNLKGNSVVRDKEKERPIGNGSSNNCVNNSGSNSNSKTQGDAGRKEAVCSKRMQELMRQFGTILRQITNHKWAWPFMDPVDVKGLKLHDYYEIIKKPMDFHTIQNRMETKDDYRYKNVREICADVRLIFTNAMTYNDEKNDIHQMAKTLLEKFEEKWLQLLPKVVEEVTCWSTCFTIGALCGQETRQKEEEAQVIVNMQSVQEANIARLARDTHTELNELNSLLEDLRKSVVQKCRKMSTEEKRKLGVGLSNLSPEDLNKALEIIAQDNPNFQSTAEEVDLDMDAQSESTLWRLKFFVKEALEQQAKNSATKADENSKRKKEICDALAKTAKKRNKKLSS</sequence>
<dbReference type="Gene3D" id="1.20.920.10">
    <property type="entry name" value="Bromodomain-like"/>
    <property type="match status" value="1"/>
</dbReference>
<dbReference type="Proteomes" id="UP000515123">
    <property type="component" value="Linkage group 17"/>
</dbReference>